<feature type="region of interest" description="Disordered" evidence="1">
    <location>
        <begin position="92"/>
        <end position="111"/>
    </location>
</feature>
<proteinExistence type="predicted"/>
<dbReference type="Proteomes" id="UP000479710">
    <property type="component" value="Unassembled WGS sequence"/>
</dbReference>
<keyword evidence="3" id="KW-1185">Reference proteome</keyword>
<comment type="caution">
    <text evidence="2">The sequence shown here is derived from an EMBL/GenBank/DDBJ whole genome shotgun (WGS) entry which is preliminary data.</text>
</comment>
<reference evidence="2 3" key="1">
    <citation type="submission" date="2019-11" db="EMBL/GenBank/DDBJ databases">
        <title>Whole genome sequence of Oryza granulata.</title>
        <authorList>
            <person name="Li W."/>
        </authorList>
    </citation>
    <scope>NUCLEOTIDE SEQUENCE [LARGE SCALE GENOMIC DNA]</scope>
    <source>
        <strain evidence="3">cv. Menghai</strain>
        <tissue evidence="2">Leaf</tissue>
    </source>
</reference>
<organism evidence="2 3">
    <name type="scientific">Oryza meyeriana var. granulata</name>
    <dbReference type="NCBI Taxonomy" id="110450"/>
    <lineage>
        <taxon>Eukaryota</taxon>
        <taxon>Viridiplantae</taxon>
        <taxon>Streptophyta</taxon>
        <taxon>Embryophyta</taxon>
        <taxon>Tracheophyta</taxon>
        <taxon>Spermatophyta</taxon>
        <taxon>Magnoliopsida</taxon>
        <taxon>Liliopsida</taxon>
        <taxon>Poales</taxon>
        <taxon>Poaceae</taxon>
        <taxon>BOP clade</taxon>
        <taxon>Oryzoideae</taxon>
        <taxon>Oryzeae</taxon>
        <taxon>Oryzinae</taxon>
        <taxon>Oryza</taxon>
        <taxon>Oryza meyeriana</taxon>
    </lineage>
</organism>
<evidence type="ECO:0000313" key="2">
    <source>
        <dbReference type="EMBL" id="KAF0893678.1"/>
    </source>
</evidence>
<accession>A0A6G1BZU1</accession>
<protein>
    <submittedName>
        <fullName evidence="2">Uncharacterized protein</fullName>
    </submittedName>
</protein>
<name>A0A6G1BZU1_9ORYZ</name>
<evidence type="ECO:0000256" key="1">
    <source>
        <dbReference type="SAM" id="MobiDB-lite"/>
    </source>
</evidence>
<gene>
    <name evidence="2" type="ORF">E2562_028085</name>
</gene>
<dbReference type="EMBL" id="SPHZ02000011">
    <property type="protein sequence ID" value="KAF0893678.1"/>
    <property type="molecule type" value="Genomic_DNA"/>
</dbReference>
<sequence length="111" mass="12122">MTNSTNRASPALCSFSLICQHCHHLLAASKGVGGAKDCLLMHKDAIVGYTDMGGKEHRFMTLAQQVAVWQCGREECRFGEGRFTGVAISGARVKDEGHTRQSHLPPSHTRE</sequence>
<dbReference type="AlphaFoldDB" id="A0A6G1BZU1"/>
<evidence type="ECO:0000313" key="3">
    <source>
        <dbReference type="Proteomes" id="UP000479710"/>
    </source>
</evidence>